<sequence>MCTAVRRQLKQTVRFYAELSGRLARWIITLQEYSIDIKHLSGTANVLADALSRAPVGAAELTDPADQLLCGIQAGEYSPRQLALLQHADPDIRQIVLLLQGYGAEKSIPVTRSANFILHEGVLHMKNVKLGR</sequence>
<accession>A0ABR0AG49</accession>
<keyword evidence="2" id="KW-1185">Reference proteome</keyword>
<reference evidence="1 2" key="1">
    <citation type="journal article" date="2023" name="Nucleic Acids Res.">
        <title>The hologenome of Daphnia magna reveals possible DNA methylation and microbiome-mediated evolution of the host genome.</title>
        <authorList>
            <person name="Chaturvedi A."/>
            <person name="Li X."/>
            <person name="Dhandapani V."/>
            <person name="Marshall H."/>
            <person name="Kissane S."/>
            <person name="Cuenca-Cambronero M."/>
            <person name="Asole G."/>
            <person name="Calvet F."/>
            <person name="Ruiz-Romero M."/>
            <person name="Marangio P."/>
            <person name="Guigo R."/>
            <person name="Rago D."/>
            <person name="Mirbahai L."/>
            <person name="Eastwood N."/>
            <person name="Colbourne J.K."/>
            <person name="Zhou J."/>
            <person name="Mallon E."/>
            <person name="Orsini L."/>
        </authorList>
    </citation>
    <scope>NUCLEOTIDE SEQUENCE [LARGE SCALE GENOMIC DNA]</scope>
    <source>
        <strain evidence="1">LRV0_1</strain>
    </source>
</reference>
<name>A0ABR0AG49_9CRUS</name>
<proteinExistence type="predicted"/>
<evidence type="ECO:0008006" key="3">
    <source>
        <dbReference type="Google" id="ProtNLM"/>
    </source>
</evidence>
<comment type="caution">
    <text evidence="1">The sequence shown here is derived from an EMBL/GenBank/DDBJ whole genome shotgun (WGS) entry which is preliminary data.</text>
</comment>
<evidence type="ECO:0000313" key="1">
    <source>
        <dbReference type="EMBL" id="KAK4024105.1"/>
    </source>
</evidence>
<dbReference type="Proteomes" id="UP001234178">
    <property type="component" value="Unassembled WGS sequence"/>
</dbReference>
<protein>
    <recommendedName>
        <fullName evidence="3">Reverse transcriptase RNase H-like domain-containing protein</fullName>
    </recommendedName>
</protein>
<dbReference type="EMBL" id="JAOYFB010000037">
    <property type="protein sequence ID" value="KAK4024105.1"/>
    <property type="molecule type" value="Genomic_DNA"/>
</dbReference>
<evidence type="ECO:0000313" key="2">
    <source>
        <dbReference type="Proteomes" id="UP001234178"/>
    </source>
</evidence>
<organism evidence="1 2">
    <name type="scientific">Daphnia magna</name>
    <dbReference type="NCBI Taxonomy" id="35525"/>
    <lineage>
        <taxon>Eukaryota</taxon>
        <taxon>Metazoa</taxon>
        <taxon>Ecdysozoa</taxon>
        <taxon>Arthropoda</taxon>
        <taxon>Crustacea</taxon>
        <taxon>Branchiopoda</taxon>
        <taxon>Diplostraca</taxon>
        <taxon>Cladocera</taxon>
        <taxon>Anomopoda</taxon>
        <taxon>Daphniidae</taxon>
        <taxon>Daphnia</taxon>
    </lineage>
</organism>
<gene>
    <name evidence="1" type="ORF">OUZ56_009494</name>
</gene>